<accession>A0A9N9D051</accession>
<gene>
    <name evidence="2" type="ORF">ALEPTO_LOCUS9004</name>
</gene>
<reference evidence="2" key="1">
    <citation type="submission" date="2021-06" db="EMBL/GenBank/DDBJ databases">
        <authorList>
            <person name="Kallberg Y."/>
            <person name="Tangrot J."/>
            <person name="Rosling A."/>
        </authorList>
    </citation>
    <scope>NUCLEOTIDE SEQUENCE</scope>
    <source>
        <strain evidence="2">FL130A</strain>
    </source>
</reference>
<evidence type="ECO:0000313" key="3">
    <source>
        <dbReference type="Proteomes" id="UP000789508"/>
    </source>
</evidence>
<evidence type="ECO:0000313" key="2">
    <source>
        <dbReference type="EMBL" id="CAG8622063.1"/>
    </source>
</evidence>
<protein>
    <submittedName>
        <fullName evidence="2">1827_t:CDS:1</fullName>
    </submittedName>
</protein>
<dbReference type="AlphaFoldDB" id="A0A9N9D051"/>
<feature type="region of interest" description="Disordered" evidence="1">
    <location>
        <begin position="88"/>
        <end position="118"/>
    </location>
</feature>
<dbReference type="EMBL" id="CAJVPS010006129">
    <property type="protein sequence ID" value="CAG8622063.1"/>
    <property type="molecule type" value="Genomic_DNA"/>
</dbReference>
<dbReference type="Proteomes" id="UP000789508">
    <property type="component" value="Unassembled WGS sequence"/>
</dbReference>
<sequence>NGNKPERAFKQWTDILMPPLLKVGLLTTLPSGAPLTFHSKHLQEHTTTVMAFHKNIAEDLTTIDRDVKPTKKKSTRKRKSICYIESSEGDHSSDLDYTEKPKRKQKSRSKRLRGKANCNDMDKGDIIVETSEDENTLSLAQSTMTSNISENTTLCEISPSAPRQSLTSLDTSEDFATSRFRNAFPDAKYMWLEKDVRSIKEANVMFASNFGERKTDLLILRLSDARELLNVEVSEPPYRSTKKHTPIQQPTISFCLLEKQQTTLRHRLQIAITNSFFTSHLPDDDISLVTEDMDEIFFEVKII</sequence>
<feature type="compositionally biased region" description="Basic residues" evidence="1">
    <location>
        <begin position="101"/>
        <end position="114"/>
    </location>
</feature>
<proteinExistence type="predicted"/>
<feature type="non-terminal residue" evidence="2">
    <location>
        <position position="1"/>
    </location>
</feature>
<name>A0A9N9D051_9GLOM</name>
<feature type="compositionally biased region" description="Basic and acidic residues" evidence="1">
    <location>
        <begin position="88"/>
        <end position="100"/>
    </location>
</feature>
<keyword evidence="3" id="KW-1185">Reference proteome</keyword>
<dbReference type="OrthoDB" id="2404656at2759"/>
<organism evidence="2 3">
    <name type="scientific">Ambispora leptoticha</name>
    <dbReference type="NCBI Taxonomy" id="144679"/>
    <lineage>
        <taxon>Eukaryota</taxon>
        <taxon>Fungi</taxon>
        <taxon>Fungi incertae sedis</taxon>
        <taxon>Mucoromycota</taxon>
        <taxon>Glomeromycotina</taxon>
        <taxon>Glomeromycetes</taxon>
        <taxon>Archaeosporales</taxon>
        <taxon>Ambisporaceae</taxon>
        <taxon>Ambispora</taxon>
    </lineage>
</organism>
<evidence type="ECO:0000256" key="1">
    <source>
        <dbReference type="SAM" id="MobiDB-lite"/>
    </source>
</evidence>
<comment type="caution">
    <text evidence="2">The sequence shown here is derived from an EMBL/GenBank/DDBJ whole genome shotgun (WGS) entry which is preliminary data.</text>
</comment>